<feature type="signal peptide" evidence="11">
    <location>
        <begin position="1"/>
        <end position="20"/>
    </location>
</feature>
<feature type="repeat" description="Solcar" evidence="8">
    <location>
        <begin position="151"/>
        <end position="233"/>
    </location>
</feature>
<dbReference type="InterPro" id="IPR023395">
    <property type="entry name" value="MCP_dom_sf"/>
</dbReference>
<keyword evidence="3 9" id="KW-0813">Transport</keyword>
<keyword evidence="7 8" id="KW-0472">Membrane</keyword>
<dbReference type="Proteomes" id="UP001165085">
    <property type="component" value="Unassembled WGS sequence"/>
</dbReference>
<dbReference type="InterPro" id="IPR018108">
    <property type="entry name" value="MCP_transmembrane"/>
</dbReference>
<evidence type="ECO:0000256" key="2">
    <source>
        <dbReference type="ARBA" id="ARBA00006375"/>
    </source>
</evidence>
<dbReference type="OrthoDB" id="448427at2759"/>
<dbReference type="AlphaFoldDB" id="A0A9W7BIM9"/>
<dbReference type="Pfam" id="PF00153">
    <property type="entry name" value="Mito_carr"/>
    <property type="match status" value="3"/>
</dbReference>
<evidence type="ECO:0000256" key="6">
    <source>
        <dbReference type="ARBA" id="ARBA00022989"/>
    </source>
</evidence>
<evidence type="ECO:0000256" key="7">
    <source>
        <dbReference type="ARBA" id="ARBA00023136"/>
    </source>
</evidence>
<gene>
    <name evidence="12" type="ORF">TrST_g6956</name>
</gene>
<comment type="subcellular location">
    <subcellularLocation>
        <location evidence="1">Membrane</location>
        <topology evidence="1">Multi-pass membrane protein</topology>
    </subcellularLocation>
</comment>
<sequence length="361" mass="38814">MKFFHLLLLKLLLLPLHAAATTPVSSTTASASKTLPPVPSKIPRSGSTLPSNTPLEMAFSGCIATMIGDIAMHPVDCIKTLQQSNSGAGLNMLQASSRILSTQGLSGFYKGLGTYVTADGLAGSIKFATYEALKTYLKNNLSSDPKTAQKQERYGAFIAAGAAFIASSVVLVPGELIKQRMQMGQITSVSSGIRHILKTEGILGLFSGYGGVCFRDVPYTMLELGLYDNFKELYRKYKVRKGGEEGGRLTQFDEILCAAFTGGITGYFTNPMDVVKTKLMTDTSLYTGFFDAGRKQISSQGLSSLFNGGAARVAWLMPFTAIYLPVYEEIKRGLVRVRVKGLNLKVRGGAASEKKGGICYV</sequence>
<feature type="repeat" description="Solcar" evidence="8">
    <location>
        <begin position="52"/>
        <end position="136"/>
    </location>
</feature>
<comment type="caution">
    <text evidence="12">The sequence shown here is derived from an EMBL/GenBank/DDBJ whole genome shotgun (WGS) entry which is preliminary data.</text>
</comment>
<evidence type="ECO:0000313" key="12">
    <source>
        <dbReference type="EMBL" id="GMH91394.1"/>
    </source>
</evidence>
<organism evidence="12 13">
    <name type="scientific">Triparma strigata</name>
    <dbReference type="NCBI Taxonomy" id="1606541"/>
    <lineage>
        <taxon>Eukaryota</taxon>
        <taxon>Sar</taxon>
        <taxon>Stramenopiles</taxon>
        <taxon>Ochrophyta</taxon>
        <taxon>Bolidophyceae</taxon>
        <taxon>Parmales</taxon>
        <taxon>Triparmaceae</taxon>
        <taxon>Triparma</taxon>
    </lineage>
</organism>
<comment type="similarity">
    <text evidence="2 9">Belongs to the mitochondrial carrier (TC 2.A.29) family.</text>
</comment>
<evidence type="ECO:0000313" key="13">
    <source>
        <dbReference type="Proteomes" id="UP001165085"/>
    </source>
</evidence>
<keyword evidence="11" id="KW-0732">Signal</keyword>
<feature type="region of interest" description="Disordered" evidence="10">
    <location>
        <begin position="28"/>
        <end position="49"/>
    </location>
</feature>
<dbReference type="EMBL" id="BRXY01000385">
    <property type="protein sequence ID" value="GMH91394.1"/>
    <property type="molecule type" value="Genomic_DNA"/>
</dbReference>
<keyword evidence="6" id="KW-1133">Transmembrane helix</keyword>
<keyword evidence="5" id="KW-0677">Repeat</keyword>
<keyword evidence="4 8" id="KW-0812">Transmembrane</keyword>
<evidence type="ECO:0000256" key="8">
    <source>
        <dbReference type="PROSITE-ProRule" id="PRU00282"/>
    </source>
</evidence>
<keyword evidence="13" id="KW-1185">Reference proteome</keyword>
<name>A0A9W7BIM9_9STRA</name>
<evidence type="ECO:0000256" key="11">
    <source>
        <dbReference type="SAM" id="SignalP"/>
    </source>
</evidence>
<evidence type="ECO:0000256" key="3">
    <source>
        <dbReference type="ARBA" id="ARBA00022448"/>
    </source>
</evidence>
<feature type="chain" id="PRO_5040741388" evidence="11">
    <location>
        <begin position="21"/>
        <end position="361"/>
    </location>
</feature>
<dbReference type="PANTHER" id="PTHR45667">
    <property type="entry name" value="S-ADENOSYLMETHIONINE MITOCHONDRIAL CARRIER PROTEIN"/>
    <property type="match status" value="1"/>
</dbReference>
<evidence type="ECO:0000256" key="10">
    <source>
        <dbReference type="SAM" id="MobiDB-lite"/>
    </source>
</evidence>
<dbReference type="GO" id="GO:0016020">
    <property type="term" value="C:membrane"/>
    <property type="evidence" value="ECO:0007669"/>
    <property type="project" value="UniProtKB-SubCell"/>
</dbReference>
<proteinExistence type="inferred from homology"/>
<evidence type="ECO:0000256" key="4">
    <source>
        <dbReference type="ARBA" id="ARBA00022692"/>
    </source>
</evidence>
<protein>
    <submittedName>
        <fullName evidence="12">Uncharacterized protein</fullName>
    </submittedName>
</protein>
<dbReference type="SUPFAM" id="SSF103506">
    <property type="entry name" value="Mitochondrial carrier"/>
    <property type="match status" value="1"/>
</dbReference>
<dbReference type="Gene3D" id="1.50.40.10">
    <property type="entry name" value="Mitochondrial carrier domain"/>
    <property type="match status" value="2"/>
</dbReference>
<accession>A0A9W7BIM9</accession>
<evidence type="ECO:0000256" key="5">
    <source>
        <dbReference type="ARBA" id="ARBA00022737"/>
    </source>
</evidence>
<feature type="repeat" description="Solcar" evidence="8">
    <location>
        <begin position="253"/>
        <end position="333"/>
    </location>
</feature>
<evidence type="ECO:0000256" key="1">
    <source>
        <dbReference type="ARBA" id="ARBA00004141"/>
    </source>
</evidence>
<evidence type="ECO:0000256" key="9">
    <source>
        <dbReference type="RuleBase" id="RU000488"/>
    </source>
</evidence>
<dbReference type="PROSITE" id="PS50920">
    <property type="entry name" value="SOLCAR"/>
    <property type="match status" value="3"/>
</dbReference>
<reference evidence="13" key="1">
    <citation type="journal article" date="2023" name="Commun. Biol.">
        <title>Genome analysis of Parmales, the sister group of diatoms, reveals the evolutionary specialization of diatoms from phago-mixotrophs to photoautotrophs.</title>
        <authorList>
            <person name="Ban H."/>
            <person name="Sato S."/>
            <person name="Yoshikawa S."/>
            <person name="Yamada K."/>
            <person name="Nakamura Y."/>
            <person name="Ichinomiya M."/>
            <person name="Sato N."/>
            <person name="Blanc-Mathieu R."/>
            <person name="Endo H."/>
            <person name="Kuwata A."/>
            <person name="Ogata H."/>
        </authorList>
    </citation>
    <scope>NUCLEOTIDE SEQUENCE [LARGE SCALE GENOMIC DNA]</scope>
    <source>
        <strain evidence="13">NIES 3701</strain>
    </source>
</reference>